<accession>A0A545SPM7</accession>
<dbReference type="InterPro" id="IPR012337">
    <property type="entry name" value="RNaseH-like_sf"/>
</dbReference>
<dbReference type="GO" id="GO:0033890">
    <property type="term" value="F:ribonuclease D activity"/>
    <property type="evidence" value="ECO:0007669"/>
    <property type="project" value="UniProtKB-UniRule"/>
</dbReference>
<dbReference type="GO" id="GO:0008408">
    <property type="term" value="F:3'-5' exonuclease activity"/>
    <property type="evidence" value="ECO:0007669"/>
    <property type="project" value="InterPro"/>
</dbReference>
<dbReference type="AlphaFoldDB" id="A0A545SPM7"/>
<comment type="function">
    <text evidence="6">Exonuclease involved in the 3' processing of various precursor tRNAs. Initiates hydrolysis at the 3'-terminus of an RNA molecule and releases 5'-mononucleotides.</text>
</comment>
<evidence type="ECO:0000259" key="7">
    <source>
        <dbReference type="PROSITE" id="PS50967"/>
    </source>
</evidence>
<dbReference type="InterPro" id="IPR051086">
    <property type="entry name" value="RNase_D-like"/>
</dbReference>
<dbReference type="EMBL" id="VHSG01000038">
    <property type="protein sequence ID" value="TQV66940.1"/>
    <property type="molecule type" value="Genomic_DNA"/>
</dbReference>
<dbReference type="SUPFAM" id="SSF53098">
    <property type="entry name" value="Ribonuclease H-like"/>
    <property type="match status" value="1"/>
</dbReference>
<dbReference type="Gene3D" id="3.30.420.10">
    <property type="entry name" value="Ribonuclease H-like superfamily/Ribonuclease H"/>
    <property type="match status" value="1"/>
</dbReference>
<keyword evidence="2 6" id="KW-0819">tRNA processing</keyword>
<evidence type="ECO:0000313" key="9">
    <source>
        <dbReference type="Proteomes" id="UP000319732"/>
    </source>
</evidence>
<dbReference type="EC" id="3.1.13.5" evidence="6"/>
<comment type="caution">
    <text evidence="8">The sequence shown here is derived from an EMBL/GenBank/DDBJ whole genome shotgun (WGS) entry which is preliminary data.</text>
</comment>
<dbReference type="InterPro" id="IPR044876">
    <property type="entry name" value="HRDC_dom_sf"/>
</dbReference>
<dbReference type="NCBIfam" id="TIGR01388">
    <property type="entry name" value="rnd"/>
    <property type="match status" value="1"/>
</dbReference>
<keyword evidence="1 6" id="KW-0963">Cytoplasm</keyword>
<dbReference type="SMART" id="SM00341">
    <property type="entry name" value="HRDC"/>
    <property type="match status" value="1"/>
</dbReference>
<dbReference type="HAMAP" id="MF_01899">
    <property type="entry name" value="RNase_D"/>
    <property type="match status" value="1"/>
</dbReference>
<comment type="catalytic activity">
    <reaction evidence="6">
        <text>Exonucleolytic cleavage that removes extra residues from the 3'-terminus of tRNA to produce 5'-mononucleotides.</text>
        <dbReference type="EC" id="3.1.13.5"/>
    </reaction>
</comment>
<comment type="similarity">
    <text evidence="6">Belongs to the RNase D family.</text>
</comment>
<dbReference type="Pfam" id="PF00570">
    <property type="entry name" value="HRDC"/>
    <property type="match status" value="1"/>
</dbReference>
<keyword evidence="4 6" id="KW-0378">Hydrolase</keyword>
<evidence type="ECO:0000256" key="3">
    <source>
        <dbReference type="ARBA" id="ARBA00022722"/>
    </source>
</evidence>
<dbReference type="Proteomes" id="UP000319732">
    <property type="component" value="Unassembled WGS sequence"/>
</dbReference>
<comment type="cofactor">
    <cofactor evidence="6">
        <name>a divalent metal cation</name>
        <dbReference type="ChEBI" id="CHEBI:60240"/>
    </cofactor>
</comment>
<dbReference type="InterPro" id="IPR002121">
    <property type="entry name" value="HRDC_dom"/>
</dbReference>
<dbReference type="GO" id="GO:0005737">
    <property type="term" value="C:cytoplasm"/>
    <property type="evidence" value="ECO:0007669"/>
    <property type="project" value="UniProtKB-SubCell"/>
</dbReference>
<dbReference type="GO" id="GO:0000166">
    <property type="term" value="F:nucleotide binding"/>
    <property type="evidence" value="ECO:0007669"/>
    <property type="project" value="InterPro"/>
</dbReference>
<protein>
    <recommendedName>
        <fullName evidence="6">Ribonuclease D</fullName>
        <shortName evidence="6">RNase D</shortName>
        <ecNumber evidence="6">3.1.13.5</ecNumber>
    </recommendedName>
</protein>
<evidence type="ECO:0000256" key="5">
    <source>
        <dbReference type="ARBA" id="ARBA00022839"/>
    </source>
</evidence>
<keyword evidence="3 6" id="KW-0540">Nuclease</keyword>
<keyword evidence="9" id="KW-1185">Reference proteome</keyword>
<dbReference type="InterPro" id="IPR010997">
    <property type="entry name" value="HRDC-like_sf"/>
</dbReference>
<dbReference type="InterPro" id="IPR006292">
    <property type="entry name" value="RNase_D"/>
</dbReference>
<dbReference type="GO" id="GO:0003676">
    <property type="term" value="F:nucleic acid binding"/>
    <property type="evidence" value="ECO:0007669"/>
    <property type="project" value="InterPro"/>
</dbReference>
<gene>
    <name evidence="6 8" type="primary">rnd</name>
    <name evidence="8" type="ORF">FKG94_26670</name>
</gene>
<evidence type="ECO:0000256" key="1">
    <source>
        <dbReference type="ARBA" id="ARBA00022490"/>
    </source>
</evidence>
<dbReference type="InterPro" id="IPR002562">
    <property type="entry name" value="3'-5'_exonuclease_dom"/>
</dbReference>
<keyword evidence="5 6" id="KW-0269">Exonuclease</keyword>
<comment type="subcellular location">
    <subcellularLocation>
        <location evidence="6">Cytoplasm</location>
    </subcellularLocation>
</comment>
<evidence type="ECO:0000313" key="8">
    <source>
        <dbReference type="EMBL" id="TQV66940.1"/>
    </source>
</evidence>
<dbReference type="Gene3D" id="1.10.150.80">
    <property type="entry name" value="HRDC domain"/>
    <property type="match status" value="2"/>
</dbReference>
<sequence length="387" mass="43245">MTTDTLATAPIWVDSDADLARLCERWAGCTALAVDTEFMRSQTFYPLAGLIQIGDGDGCYLIDPLAIDNFQPLVTLLTDPGVTKVLHSCSEDLEVFARLLGVVPEPLFDTQLAAAFAGFGFSVGYANLLKAVLGVDIPKSETRSDWLRRPLSPSQLKYAALDVAYLPVLYAKLVAILEDNGRLDWVRRDSRELVAGGNGQDDLDSYYIRIKSAWKLNRRELAVLKSLSRWREQQARSEDLPRNHLIKDRVLWDMARRQPKTQAQLARLDEMPPRLARRHGDTLLSLIAAATTGDPDNYPQHLNGPLPPQQGDLLKALKASALERAEAMGLPVEVMVRKKEFEFIVRSGMEDGSEYTLPDRLQGWRKTVIGDELVRVANEFKRTGTSQ</sequence>
<dbReference type="InterPro" id="IPR036397">
    <property type="entry name" value="RNaseH_sf"/>
</dbReference>
<dbReference type="SUPFAM" id="SSF47819">
    <property type="entry name" value="HRDC-like"/>
    <property type="match status" value="2"/>
</dbReference>
<organism evidence="8 9">
    <name type="scientific">Exilibacterium tricleocarpae</name>
    <dbReference type="NCBI Taxonomy" id="2591008"/>
    <lineage>
        <taxon>Bacteria</taxon>
        <taxon>Pseudomonadati</taxon>
        <taxon>Pseudomonadota</taxon>
        <taxon>Gammaproteobacteria</taxon>
        <taxon>Cellvibrionales</taxon>
        <taxon>Cellvibrionaceae</taxon>
        <taxon>Exilibacterium</taxon>
    </lineage>
</organism>
<evidence type="ECO:0000256" key="4">
    <source>
        <dbReference type="ARBA" id="ARBA00022801"/>
    </source>
</evidence>
<dbReference type="PANTHER" id="PTHR47649:SF1">
    <property type="entry name" value="RIBONUCLEASE D"/>
    <property type="match status" value="1"/>
</dbReference>
<dbReference type="Pfam" id="PF01612">
    <property type="entry name" value="DNA_pol_A_exo1"/>
    <property type="match status" value="1"/>
</dbReference>
<dbReference type="RefSeq" id="WP_142930002.1">
    <property type="nucleotide sequence ID" value="NZ_ML660114.1"/>
</dbReference>
<dbReference type="PANTHER" id="PTHR47649">
    <property type="entry name" value="RIBONUCLEASE D"/>
    <property type="match status" value="1"/>
</dbReference>
<dbReference type="PROSITE" id="PS50967">
    <property type="entry name" value="HRDC"/>
    <property type="match status" value="1"/>
</dbReference>
<dbReference type="GO" id="GO:0042780">
    <property type="term" value="P:tRNA 3'-end processing"/>
    <property type="evidence" value="ECO:0007669"/>
    <property type="project" value="UniProtKB-UniRule"/>
</dbReference>
<dbReference type="OrthoDB" id="9800549at2"/>
<reference evidence="8 9" key="1">
    <citation type="submission" date="2019-06" db="EMBL/GenBank/DDBJ databases">
        <title>Whole genome sequence for Cellvibrionaceae sp. R142.</title>
        <authorList>
            <person name="Wang G."/>
        </authorList>
    </citation>
    <scope>NUCLEOTIDE SEQUENCE [LARGE SCALE GENOMIC DNA]</scope>
    <source>
        <strain evidence="8 9">R142</strain>
    </source>
</reference>
<evidence type="ECO:0000256" key="2">
    <source>
        <dbReference type="ARBA" id="ARBA00022694"/>
    </source>
</evidence>
<feature type="domain" description="HRDC" evidence="7">
    <location>
        <begin position="217"/>
        <end position="297"/>
    </location>
</feature>
<dbReference type="SMART" id="SM00474">
    <property type="entry name" value="35EXOc"/>
    <property type="match status" value="1"/>
</dbReference>
<proteinExistence type="inferred from homology"/>
<evidence type="ECO:0000256" key="6">
    <source>
        <dbReference type="HAMAP-Rule" id="MF_01899"/>
    </source>
</evidence>
<name>A0A545SPM7_9GAMM</name>
<dbReference type="CDD" id="cd06142">
    <property type="entry name" value="RNaseD_exo"/>
    <property type="match status" value="1"/>
</dbReference>